<evidence type="ECO:0000313" key="15">
    <source>
        <dbReference type="Proteomes" id="UP000824782"/>
    </source>
</evidence>
<dbReference type="InterPro" id="IPR029021">
    <property type="entry name" value="Prot-tyrosine_phosphatase-like"/>
</dbReference>
<dbReference type="EC" id="3.1.3.16" evidence="4 11"/>
<evidence type="ECO:0000256" key="9">
    <source>
        <dbReference type="ARBA" id="ARBA00064980"/>
    </source>
</evidence>
<dbReference type="EMBL" id="WNYA01000007">
    <property type="protein sequence ID" value="KAG8561612.1"/>
    <property type="molecule type" value="Genomic_DNA"/>
</dbReference>
<feature type="active site" description="Phosphocysteine intermediate" evidence="12">
    <location>
        <position position="134"/>
    </location>
</feature>
<dbReference type="InterPro" id="IPR000387">
    <property type="entry name" value="Tyr_Pase_dom"/>
</dbReference>
<sequence>MNENNFDSSDEEALEKEQTPFELSWLSLEPVNYAHILGISALPGCKFKNVWRNLFQNVEEIKRHEIQDVFIFCTLSELSFYRVPTLIQEYHKQDFVIHHYPFLDGDVPEIDTCHKIMEDLKTCMDHSRKTLIHCYGGLGRSCLIAACLLLWLDDGMIPDEAIQLVRASRGPGAIQTIKQYNFVNEFRENMSRSHPSFEETRRALPRLSR</sequence>
<keyword evidence="5 11" id="KW-0963">Cytoplasm</keyword>
<organism evidence="14 15">
    <name type="scientific">Engystomops pustulosus</name>
    <name type="common">Tungara frog</name>
    <name type="synonym">Physalaemus pustulosus</name>
    <dbReference type="NCBI Taxonomy" id="76066"/>
    <lineage>
        <taxon>Eukaryota</taxon>
        <taxon>Metazoa</taxon>
        <taxon>Chordata</taxon>
        <taxon>Craniata</taxon>
        <taxon>Vertebrata</taxon>
        <taxon>Euteleostomi</taxon>
        <taxon>Amphibia</taxon>
        <taxon>Batrachia</taxon>
        <taxon>Anura</taxon>
        <taxon>Neobatrachia</taxon>
        <taxon>Hyloidea</taxon>
        <taxon>Leptodactylidae</taxon>
        <taxon>Leiuperinae</taxon>
        <taxon>Engystomops</taxon>
    </lineage>
</organism>
<dbReference type="PIRSF" id="PIRSF037322">
    <property type="entry name" value="CDKN3"/>
    <property type="match status" value="1"/>
</dbReference>
<evidence type="ECO:0000256" key="1">
    <source>
        <dbReference type="ARBA" id="ARBA00004556"/>
    </source>
</evidence>
<evidence type="ECO:0000259" key="13">
    <source>
        <dbReference type="PROSITE" id="PS50056"/>
    </source>
</evidence>
<dbReference type="SUPFAM" id="SSF52799">
    <property type="entry name" value="(Phosphotyrosine protein) phosphatases II"/>
    <property type="match status" value="1"/>
</dbReference>
<evidence type="ECO:0000256" key="12">
    <source>
        <dbReference type="PIRSR" id="PIRSR037322-1"/>
    </source>
</evidence>
<evidence type="ECO:0000256" key="6">
    <source>
        <dbReference type="ARBA" id="ARBA00022801"/>
    </source>
</evidence>
<dbReference type="AlphaFoldDB" id="A0AAV7AU43"/>
<dbReference type="InterPro" id="IPR022778">
    <property type="entry name" value="CDKN3"/>
</dbReference>
<evidence type="ECO:0000256" key="5">
    <source>
        <dbReference type="ARBA" id="ARBA00022490"/>
    </source>
</evidence>
<dbReference type="FunFam" id="3.90.190.10:FF:000046">
    <property type="entry name" value="Cyclin-dependent kinase inhibitor 3"/>
    <property type="match status" value="1"/>
</dbReference>
<dbReference type="PANTHER" id="PTHR23339">
    <property type="entry name" value="TYROSINE SPECIFIC PROTEIN PHOSPHATASE AND DUAL SPECIFICITY PROTEIN PHOSPHATASE"/>
    <property type="match status" value="1"/>
</dbReference>
<dbReference type="EMBL" id="WNYA01000007">
    <property type="protein sequence ID" value="KAG8561613.1"/>
    <property type="molecule type" value="Genomic_DNA"/>
</dbReference>
<reference evidence="14" key="1">
    <citation type="thesis" date="2020" institute="ProQuest LLC" country="789 East Eisenhower Parkway, Ann Arbor, MI, USA">
        <title>Comparative Genomics and Chromosome Evolution.</title>
        <authorList>
            <person name="Mudd A.B."/>
        </authorList>
    </citation>
    <scope>NUCLEOTIDE SEQUENCE</scope>
    <source>
        <strain evidence="14">237g6f4</strain>
        <tissue evidence="14">Blood</tissue>
    </source>
</reference>
<dbReference type="CDD" id="cd14505">
    <property type="entry name" value="CDKN3-like"/>
    <property type="match status" value="1"/>
</dbReference>
<evidence type="ECO:0000256" key="10">
    <source>
        <dbReference type="ARBA" id="ARBA00067397"/>
    </source>
</evidence>
<dbReference type="GO" id="GO:0048471">
    <property type="term" value="C:perinuclear region of cytoplasm"/>
    <property type="evidence" value="ECO:0007669"/>
    <property type="project" value="UniProtKB-SubCell"/>
</dbReference>
<dbReference type="Pfam" id="PF05706">
    <property type="entry name" value="CDKN3"/>
    <property type="match status" value="1"/>
</dbReference>
<dbReference type="GO" id="GO:0004722">
    <property type="term" value="F:protein serine/threonine phosphatase activity"/>
    <property type="evidence" value="ECO:0007669"/>
    <property type="project" value="UniProtKB-EC"/>
</dbReference>
<dbReference type="Gene3D" id="3.90.190.10">
    <property type="entry name" value="Protein tyrosine phosphatase superfamily"/>
    <property type="match status" value="1"/>
</dbReference>
<evidence type="ECO:0000256" key="11">
    <source>
        <dbReference type="PIRNR" id="PIRNR037322"/>
    </source>
</evidence>
<keyword evidence="6 11" id="KW-0378">Hydrolase</keyword>
<accession>A0AAV7AU43</accession>
<dbReference type="EC" id="3.1.3.48" evidence="3 11"/>
<dbReference type="GO" id="GO:0004725">
    <property type="term" value="F:protein tyrosine phosphatase activity"/>
    <property type="evidence" value="ECO:0007669"/>
    <property type="project" value="UniProtKB-UniRule"/>
</dbReference>
<proteinExistence type="inferred from homology"/>
<evidence type="ECO:0000256" key="4">
    <source>
        <dbReference type="ARBA" id="ARBA00013081"/>
    </source>
</evidence>
<comment type="similarity">
    <text evidence="2 11">Belongs to the protein-tyrosine phosphatase family.</text>
</comment>
<dbReference type="InterPro" id="IPR050561">
    <property type="entry name" value="PTP"/>
</dbReference>
<dbReference type="PROSITE" id="PS50056">
    <property type="entry name" value="TYR_PHOSPHATASE_2"/>
    <property type="match status" value="1"/>
</dbReference>
<gene>
    <name evidence="14" type="ORF">GDO81_015414</name>
</gene>
<comment type="subcellular location">
    <subcellularLocation>
        <location evidence="1 11">Cytoplasm</location>
        <location evidence="1 11">Perinuclear region</location>
    </subcellularLocation>
</comment>
<evidence type="ECO:0000256" key="2">
    <source>
        <dbReference type="ARBA" id="ARBA00009580"/>
    </source>
</evidence>
<evidence type="ECO:0000256" key="8">
    <source>
        <dbReference type="ARBA" id="ARBA00023306"/>
    </source>
</evidence>
<evidence type="ECO:0000256" key="3">
    <source>
        <dbReference type="ARBA" id="ARBA00013064"/>
    </source>
</evidence>
<protein>
    <recommendedName>
        <fullName evidence="10 11">Cyclin-dependent kinase inhibitor 3</fullName>
        <ecNumber evidence="4 11">3.1.3.16</ecNumber>
        <ecNumber evidence="3 11">3.1.3.48</ecNumber>
    </recommendedName>
</protein>
<keyword evidence="8 11" id="KW-0131">Cell cycle</keyword>
<evidence type="ECO:0000313" key="14">
    <source>
        <dbReference type="EMBL" id="KAG8561613.1"/>
    </source>
</evidence>
<feature type="domain" description="Tyrosine specific protein phosphatases" evidence="13">
    <location>
        <begin position="114"/>
        <end position="181"/>
    </location>
</feature>
<comment type="subunit">
    <text evidence="9">Interacts with cyclin-dependent kinases such as CDK1, CDK2 and CDK3. Does not interact with CDK4. Interacts (via C-terminus) with phosphorylated CDK2 (via C-terminal helix). Interacts with MS4A3 (via C-terminus); the interaction enhances CDKN3 enzymatic activity.</text>
</comment>
<comment type="function">
    <text evidence="11">May play a role in cell cycle regulation. Dual specificity phosphatase active toward substrates containing either phosphotyrosine or phosphoserine residues.</text>
</comment>
<name>A0AAV7AU43_ENGPU</name>
<comment type="caution">
    <text evidence="14">The sequence shown here is derived from an EMBL/GenBank/DDBJ whole genome shotgun (WGS) entry which is preliminary data.</text>
</comment>
<dbReference type="Proteomes" id="UP000824782">
    <property type="component" value="Unassembled WGS sequence"/>
</dbReference>
<comment type="catalytic activity">
    <reaction evidence="11">
        <text>O-phospho-L-threonyl-[protein] + H2O = L-threonyl-[protein] + phosphate</text>
        <dbReference type="Rhea" id="RHEA:47004"/>
        <dbReference type="Rhea" id="RHEA-COMP:11060"/>
        <dbReference type="Rhea" id="RHEA-COMP:11605"/>
        <dbReference type="ChEBI" id="CHEBI:15377"/>
        <dbReference type="ChEBI" id="CHEBI:30013"/>
        <dbReference type="ChEBI" id="CHEBI:43474"/>
        <dbReference type="ChEBI" id="CHEBI:61977"/>
        <dbReference type="EC" id="3.1.3.16"/>
    </reaction>
</comment>
<dbReference type="InterPro" id="IPR008425">
    <property type="entry name" value="CDK_inhib_3"/>
</dbReference>
<keyword evidence="15" id="KW-1185">Reference proteome</keyword>
<keyword evidence="7 11" id="KW-0904">Protein phosphatase</keyword>
<evidence type="ECO:0000256" key="7">
    <source>
        <dbReference type="ARBA" id="ARBA00022912"/>
    </source>
</evidence>